<dbReference type="InterPro" id="IPR003848">
    <property type="entry name" value="DUF218"/>
</dbReference>
<name>A0A366DWK8_9NOCA</name>
<dbReference type="GO" id="GO:0005886">
    <property type="term" value="C:plasma membrane"/>
    <property type="evidence" value="ECO:0007669"/>
    <property type="project" value="TreeGrafter"/>
</dbReference>
<dbReference type="Gene3D" id="3.40.50.620">
    <property type="entry name" value="HUPs"/>
    <property type="match status" value="1"/>
</dbReference>
<evidence type="ECO:0000313" key="2">
    <source>
        <dbReference type="EMBL" id="RBO94432.1"/>
    </source>
</evidence>
<dbReference type="EMBL" id="QNRE01000002">
    <property type="protein sequence ID" value="RBO94432.1"/>
    <property type="molecule type" value="Genomic_DNA"/>
</dbReference>
<keyword evidence="3" id="KW-1185">Reference proteome</keyword>
<evidence type="ECO:0000313" key="3">
    <source>
        <dbReference type="Proteomes" id="UP000252586"/>
    </source>
</evidence>
<reference evidence="2 3" key="1">
    <citation type="submission" date="2018-06" db="EMBL/GenBank/DDBJ databases">
        <title>Genomic Encyclopedia of Type Strains, Phase IV (KMG-IV): sequencing the most valuable type-strain genomes for metagenomic binning, comparative biology and taxonomic classification.</title>
        <authorList>
            <person name="Goeker M."/>
        </authorList>
    </citation>
    <scope>NUCLEOTIDE SEQUENCE [LARGE SCALE GENOMIC DNA]</scope>
    <source>
        <strain evidence="2 3">DSM 44599</strain>
    </source>
</reference>
<dbReference type="Proteomes" id="UP000252586">
    <property type="component" value="Unassembled WGS sequence"/>
</dbReference>
<comment type="caution">
    <text evidence="2">The sequence shown here is derived from an EMBL/GenBank/DDBJ whole genome shotgun (WGS) entry which is preliminary data.</text>
</comment>
<protein>
    <submittedName>
        <fullName evidence="2">DUF218 domain-containing protein</fullName>
    </submittedName>
</protein>
<dbReference type="InterPro" id="IPR014729">
    <property type="entry name" value="Rossmann-like_a/b/a_fold"/>
</dbReference>
<dbReference type="GO" id="GO:0043164">
    <property type="term" value="P:Gram-negative-bacterium-type cell wall biogenesis"/>
    <property type="evidence" value="ECO:0007669"/>
    <property type="project" value="TreeGrafter"/>
</dbReference>
<dbReference type="CDD" id="cd06259">
    <property type="entry name" value="YdcF-like"/>
    <property type="match status" value="1"/>
</dbReference>
<organism evidence="2 3">
    <name type="scientific">Nocardia puris</name>
    <dbReference type="NCBI Taxonomy" id="208602"/>
    <lineage>
        <taxon>Bacteria</taxon>
        <taxon>Bacillati</taxon>
        <taxon>Actinomycetota</taxon>
        <taxon>Actinomycetes</taxon>
        <taxon>Mycobacteriales</taxon>
        <taxon>Nocardiaceae</taxon>
        <taxon>Nocardia</taxon>
    </lineage>
</organism>
<dbReference type="InterPro" id="IPR051599">
    <property type="entry name" value="Cell_Envelope_Assoc"/>
</dbReference>
<dbReference type="PANTHER" id="PTHR30336:SF4">
    <property type="entry name" value="ENVELOPE BIOGENESIS FACTOR ELYC"/>
    <property type="match status" value="1"/>
</dbReference>
<sequence length="316" mass="33058">MVGALPPANCQLTYRNPFHAWKVSTVVKISRHWKTLVAAAFATVTLTGVLGAPAQAAPDTDALYNSAQRHFTDGNDAAGRADLRALIDADPADADALALQAIWSHYAGDIPAFADAMGRLAAVDPAKKAGTDNVIHAVTAAAGTLPNPLPALVGPQTGIVVLGYGLLPDGALRPELVNRLTAAWLQAVASPFSPIVLTGGNPRNGIAEADAMAHWLIGRGIPASRIHIENRAGSTVQNALFSTRILRDIGATSAVVVTSPNHIRRAVADFIVAGTRVVGATTSLEQLVSQLPPPPRHAQRGIYLDATRTFQLATSR</sequence>
<dbReference type="Pfam" id="PF02698">
    <property type="entry name" value="DUF218"/>
    <property type="match status" value="1"/>
</dbReference>
<feature type="domain" description="DUF218" evidence="1">
    <location>
        <begin position="158"/>
        <end position="282"/>
    </location>
</feature>
<accession>A0A366DWK8</accession>
<dbReference type="AlphaFoldDB" id="A0A366DWK8"/>
<gene>
    <name evidence="2" type="ORF">DFR74_102855</name>
</gene>
<proteinExistence type="predicted"/>
<evidence type="ECO:0000259" key="1">
    <source>
        <dbReference type="Pfam" id="PF02698"/>
    </source>
</evidence>
<dbReference type="GO" id="GO:0000270">
    <property type="term" value="P:peptidoglycan metabolic process"/>
    <property type="evidence" value="ECO:0007669"/>
    <property type="project" value="TreeGrafter"/>
</dbReference>
<dbReference type="STRING" id="1210090.GCA_001613185_04503"/>
<dbReference type="PANTHER" id="PTHR30336">
    <property type="entry name" value="INNER MEMBRANE PROTEIN, PROBABLE PERMEASE"/>
    <property type="match status" value="1"/>
</dbReference>